<organism evidence="2 3">
    <name type="scientific">Streblomastix strix</name>
    <dbReference type="NCBI Taxonomy" id="222440"/>
    <lineage>
        <taxon>Eukaryota</taxon>
        <taxon>Metamonada</taxon>
        <taxon>Preaxostyla</taxon>
        <taxon>Oxymonadida</taxon>
        <taxon>Streblomastigidae</taxon>
        <taxon>Streblomastix</taxon>
    </lineage>
</organism>
<evidence type="ECO:0000313" key="3">
    <source>
        <dbReference type="Proteomes" id="UP000324800"/>
    </source>
</evidence>
<proteinExistence type="predicted"/>
<gene>
    <name evidence="2" type="ORF">EZS28_008961</name>
</gene>
<sequence length="241" mass="27258">MPSQMTMITDTAPSGKGSTSEKELEMIVMAHGTWNKRYAKLSSNNREIKAKTQGLRGFAKVLKNSQITHLAEVKNEIADALSRLLRAGDYKLKENIFQQTCLHMNLNPTIDLFSRHFNNLLPGFLSTIIGRGKIAFDTLNQVWKKDFPQIHPAIRLLVAVLKNIREEQIEAMIIVPLWPGLIQNTDHVNENVRSLKLGLGNEILEPGSSLINKNLKLLRGKICCFLMDRKPGRGEDSQERF</sequence>
<dbReference type="InterPro" id="IPR052055">
    <property type="entry name" value="Hepadnavirus_pol/RT"/>
</dbReference>
<feature type="region of interest" description="Disordered" evidence="1">
    <location>
        <begin position="1"/>
        <end position="21"/>
    </location>
</feature>
<name>A0A5J4WKS2_9EUKA</name>
<feature type="compositionally biased region" description="Polar residues" evidence="1">
    <location>
        <begin position="1"/>
        <end position="18"/>
    </location>
</feature>
<accession>A0A5J4WKS2</accession>
<protein>
    <submittedName>
        <fullName evidence="2">Uncharacterized protein</fullName>
    </submittedName>
</protein>
<evidence type="ECO:0000313" key="2">
    <source>
        <dbReference type="EMBL" id="KAA6395508.1"/>
    </source>
</evidence>
<dbReference type="PANTHER" id="PTHR33050">
    <property type="entry name" value="REVERSE TRANSCRIPTASE DOMAIN-CONTAINING PROTEIN"/>
    <property type="match status" value="1"/>
</dbReference>
<reference evidence="2 3" key="1">
    <citation type="submission" date="2019-03" db="EMBL/GenBank/DDBJ databases">
        <title>Single cell metagenomics reveals metabolic interactions within the superorganism composed of flagellate Streblomastix strix and complex community of Bacteroidetes bacteria on its surface.</title>
        <authorList>
            <person name="Treitli S.C."/>
            <person name="Kolisko M."/>
            <person name="Husnik F."/>
            <person name="Keeling P."/>
            <person name="Hampl V."/>
        </authorList>
    </citation>
    <scope>NUCLEOTIDE SEQUENCE [LARGE SCALE GENOMIC DNA]</scope>
    <source>
        <strain evidence="2">ST1C</strain>
    </source>
</reference>
<dbReference type="AlphaFoldDB" id="A0A5J4WKS2"/>
<dbReference type="EMBL" id="SNRW01001665">
    <property type="protein sequence ID" value="KAA6395508.1"/>
    <property type="molecule type" value="Genomic_DNA"/>
</dbReference>
<comment type="caution">
    <text evidence="2">The sequence shown here is derived from an EMBL/GenBank/DDBJ whole genome shotgun (WGS) entry which is preliminary data.</text>
</comment>
<evidence type="ECO:0000256" key="1">
    <source>
        <dbReference type="SAM" id="MobiDB-lite"/>
    </source>
</evidence>
<dbReference type="PANTHER" id="PTHR33050:SF7">
    <property type="entry name" value="RIBONUCLEASE H"/>
    <property type="match status" value="1"/>
</dbReference>
<dbReference type="Proteomes" id="UP000324800">
    <property type="component" value="Unassembled WGS sequence"/>
</dbReference>